<name>A0A1G7T3K0_9EURY</name>
<protein>
    <recommendedName>
        <fullName evidence="2">DUF8163 domain-containing protein</fullName>
    </recommendedName>
</protein>
<dbReference type="InterPro" id="IPR058477">
    <property type="entry name" value="DUF8163"/>
</dbReference>
<feature type="domain" description="DUF8163" evidence="2">
    <location>
        <begin position="14"/>
        <end position="120"/>
    </location>
</feature>
<dbReference type="EMBL" id="FNBK01000022">
    <property type="protein sequence ID" value="SDG29239.1"/>
    <property type="molecule type" value="Genomic_DNA"/>
</dbReference>
<dbReference type="OrthoDB" id="383840at2157"/>
<accession>A0A1G7T3K0</accession>
<gene>
    <name evidence="3" type="ORF">SAMN05216218_1226</name>
</gene>
<feature type="transmembrane region" description="Helical" evidence="1">
    <location>
        <begin position="12"/>
        <end position="31"/>
    </location>
</feature>
<proteinExistence type="predicted"/>
<dbReference type="Pfam" id="PF26496">
    <property type="entry name" value="DUF8163"/>
    <property type="match status" value="1"/>
</dbReference>
<organism evidence="3 4">
    <name type="scientific">Halorientalis regularis</name>
    <dbReference type="NCBI Taxonomy" id="660518"/>
    <lineage>
        <taxon>Archaea</taxon>
        <taxon>Methanobacteriati</taxon>
        <taxon>Methanobacteriota</taxon>
        <taxon>Stenosarchaea group</taxon>
        <taxon>Halobacteria</taxon>
        <taxon>Halobacteriales</taxon>
        <taxon>Haloarculaceae</taxon>
        <taxon>Halorientalis</taxon>
    </lineage>
</organism>
<dbReference type="Proteomes" id="UP000199076">
    <property type="component" value="Unassembled WGS sequence"/>
</dbReference>
<dbReference type="AlphaFoldDB" id="A0A1G7T3K0"/>
<evidence type="ECO:0000256" key="1">
    <source>
        <dbReference type="SAM" id="Phobius"/>
    </source>
</evidence>
<dbReference type="STRING" id="660518.SAMN05216218_1226"/>
<keyword evidence="1" id="KW-1133">Transmembrane helix</keyword>
<sequence length="124" mass="12462">MTPEVLSRRVDLTMTGVGVVAFGYLAALVAVPSGPDGPVLLALVAGALVVLAGAELIAGAPPRSVGLFALLYAVLAAISWGLLAVVDSFATVTLLLAGGVALLAYGLHRYELVALGLVGDVDEH</sequence>
<feature type="transmembrane region" description="Helical" evidence="1">
    <location>
        <begin position="65"/>
        <end position="83"/>
    </location>
</feature>
<feature type="transmembrane region" description="Helical" evidence="1">
    <location>
        <begin position="89"/>
        <end position="107"/>
    </location>
</feature>
<reference evidence="4" key="1">
    <citation type="submission" date="2016-10" db="EMBL/GenBank/DDBJ databases">
        <authorList>
            <person name="Varghese N."/>
            <person name="Submissions S."/>
        </authorList>
    </citation>
    <scope>NUCLEOTIDE SEQUENCE [LARGE SCALE GENOMIC DNA]</scope>
    <source>
        <strain evidence="4">IBRC-M 10760</strain>
    </source>
</reference>
<evidence type="ECO:0000259" key="2">
    <source>
        <dbReference type="Pfam" id="PF26496"/>
    </source>
</evidence>
<keyword evidence="1" id="KW-0472">Membrane</keyword>
<evidence type="ECO:0000313" key="4">
    <source>
        <dbReference type="Proteomes" id="UP000199076"/>
    </source>
</evidence>
<feature type="transmembrane region" description="Helical" evidence="1">
    <location>
        <begin position="37"/>
        <end position="58"/>
    </location>
</feature>
<evidence type="ECO:0000313" key="3">
    <source>
        <dbReference type="EMBL" id="SDG29239.1"/>
    </source>
</evidence>
<keyword evidence="4" id="KW-1185">Reference proteome</keyword>
<dbReference type="RefSeq" id="WP_092695267.1">
    <property type="nucleotide sequence ID" value="NZ_FNBK01000022.1"/>
</dbReference>
<keyword evidence="1" id="KW-0812">Transmembrane</keyword>